<name>A0A2I8VLA9_9EURY</name>
<sequence length="306" mass="32320">MSLVHPSELVADRVLPTLRAMLARRLDERGATQQSIADHLGVSQAAVSNYLGGDVPLEPLVAEDADAQATVDRIATGLDEGEYDGYDVLADLVALVAVLEDRGPVCELHERAMPELRGLGCDLCVRGLDQEAERERAVLASVRQAVRLLSTAPGVAALVPNVGTNVGEALPGAEAVTDVAAIPGRVYTVNGRVEVPSDPEFGASKHVATAVLAAASVDASVRAAVNVATDDAFLERARDRGLSTLEFDADYEERGEHLRERFREFGGVPTVAYHRGAFGIEPVAYVFGESAVDAAERVVSLVDGEG</sequence>
<dbReference type="InterPro" id="IPR010982">
    <property type="entry name" value="Lambda_DNA-bd_dom_sf"/>
</dbReference>
<dbReference type="InterPro" id="IPR001387">
    <property type="entry name" value="Cro/C1-type_HTH"/>
</dbReference>
<gene>
    <name evidence="2" type="ORF">C2R22_14570</name>
</gene>
<dbReference type="GeneID" id="35593340"/>
<dbReference type="RefSeq" id="WP_103426406.1">
    <property type="nucleotide sequence ID" value="NZ_CP026309.1"/>
</dbReference>
<dbReference type="CDD" id="cd00093">
    <property type="entry name" value="HTH_XRE"/>
    <property type="match status" value="1"/>
</dbReference>
<dbReference type="OrthoDB" id="42697at2157"/>
<dbReference type="PANTHER" id="PTHR40730">
    <property type="entry name" value="TRANSCRIPTIONAL REGULATOR PROTEIN-LIKE PROTEIN"/>
    <property type="match status" value="1"/>
</dbReference>
<evidence type="ECO:0000313" key="2">
    <source>
        <dbReference type="EMBL" id="AUV82717.1"/>
    </source>
</evidence>
<organism evidence="2 3">
    <name type="scientific">Salinigranum rubrum</name>
    <dbReference type="NCBI Taxonomy" id="755307"/>
    <lineage>
        <taxon>Archaea</taxon>
        <taxon>Methanobacteriati</taxon>
        <taxon>Methanobacteriota</taxon>
        <taxon>Stenosarchaea group</taxon>
        <taxon>Halobacteria</taxon>
        <taxon>Halobacteriales</taxon>
        <taxon>Haloferacaceae</taxon>
        <taxon>Salinigranum</taxon>
    </lineage>
</organism>
<dbReference type="Gene3D" id="1.10.260.40">
    <property type="entry name" value="lambda repressor-like DNA-binding domains"/>
    <property type="match status" value="1"/>
</dbReference>
<reference evidence="2 3" key="1">
    <citation type="submission" date="2018-01" db="EMBL/GenBank/DDBJ databases">
        <title>Complete genome sequence of Salinigranum rubrum GX10T, an extremely halophilic archaeon isolated from a marine solar saltern.</title>
        <authorList>
            <person name="Han S."/>
        </authorList>
    </citation>
    <scope>NUCLEOTIDE SEQUENCE [LARGE SCALE GENOMIC DNA]</scope>
    <source>
        <strain evidence="2 3">GX10</strain>
    </source>
</reference>
<proteinExistence type="predicted"/>
<feature type="domain" description="Thiamine-phosphate synthase ThiN" evidence="1">
    <location>
        <begin position="141"/>
        <end position="299"/>
    </location>
</feature>
<dbReference type="GO" id="GO:0003677">
    <property type="term" value="F:DNA binding"/>
    <property type="evidence" value="ECO:0007669"/>
    <property type="project" value="InterPro"/>
</dbReference>
<dbReference type="AlphaFoldDB" id="A0A2I8VLA9"/>
<dbReference type="PANTHER" id="PTHR40730:SF5">
    <property type="entry name" value="HTH CRO_C1-TYPE DOMAIN-CONTAINING PROTEIN"/>
    <property type="match status" value="1"/>
</dbReference>
<evidence type="ECO:0000313" key="3">
    <source>
        <dbReference type="Proteomes" id="UP000236584"/>
    </source>
</evidence>
<dbReference type="SUPFAM" id="SSF47413">
    <property type="entry name" value="lambda repressor-like DNA-binding domains"/>
    <property type="match status" value="1"/>
</dbReference>
<evidence type="ECO:0000259" key="1">
    <source>
        <dbReference type="Pfam" id="PF10120"/>
    </source>
</evidence>
<dbReference type="InterPro" id="IPR019293">
    <property type="entry name" value="ThiN"/>
</dbReference>
<dbReference type="KEGG" id="srub:C2R22_14570"/>
<dbReference type="InterPro" id="IPR036409">
    <property type="entry name" value="Aldolase_II/adducin_N_sf"/>
</dbReference>
<keyword evidence="3" id="KW-1185">Reference proteome</keyword>
<dbReference type="EMBL" id="CP026309">
    <property type="protein sequence ID" value="AUV82717.1"/>
    <property type="molecule type" value="Genomic_DNA"/>
</dbReference>
<dbReference type="Proteomes" id="UP000236584">
    <property type="component" value="Chromosome"/>
</dbReference>
<protein>
    <submittedName>
        <fullName evidence="2">Transcriptional regulator</fullName>
    </submittedName>
</protein>
<dbReference type="Gene3D" id="3.40.225.10">
    <property type="entry name" value="Class II aldolase/adducin N-terminal domain"/>
    <property type="match status" value="1"/>
</dbReference>
<dbReference type="Pfam" id="PF10120">
    <property type="entry name" value="ThiN"/>
    <property type="match status" value="1"/>
</dbReference>
<accession>A0A2I8VLA9</accession>
<dbReference type="SUPFAM" id="SSF53639">
    <property type="entry name" value="AraD/HMP-PK domain-like"/>
    <property type="match status" value="1"/>
</dbReference>